<feature type="domain" description="Aldehyde dehydrogenase" evidence="2">
    <location>
        <begin position="159"/>
        <end position="362"/>
    </location>
</feature>
<protein>
    <submittedName>
        <fullName evidence="3">Aldehyde dehydrogenase</fullName>
    </submittedName>
</protein>
<dbReference type="Proteomes" id="UP000034883">
    <property type="component" value="Chromosome"/>
</dbReference>
<dbReference type="Pfam" id="PF00171">
    <property type="entry name" value="Aldedh"/>
    <property type="match status" value="1"/>
</dbReference>
<evidence type="ECO:0000259" key="2">
    <source>
        <dbReference type="Pfam" id="PF00171"/>
    </source>
</evidence>
<evidence type="ECO:0000313" key="4">
    <source>
        <dbReference type="Proteomes" id="UP000034883"/>
    </source>
</evidence>
<evidence type="ECO:0000313" key="3">
    <source>
        <dbReference type="EMBL" id="AKF11404.1"/>
    </source>
</evidence>
<reference evidence="3 4" key="1">
    <citation type="submission" date="2015-03" db="EMBL/GenBank/DDBJ databases">
        <title>Genome assembly of Sandaracinus amylolyticus DSM 53668.</title>
        <authorList>
            <person name="Sharma G."/>
            <person name="Subramanian S."/>
        </authorList>
    </citation>
    <scope>NUCLEOTIDE SEQUENCE [LARGE SCALE GENOMIC DNA]</scope>
    <source>
        <strain evidence="3 4">DSM 53668</strain>
    </source>
</reference>
<dbReference type="InterPro" id="IPR015590">
    <property type="entry name" value="Aldehyde_DH_dom"/>
</dbReference>
<evidence type="ECO:0000256" key="1">
    <source>
        <dbReference type="ARBA" id="ARBA00023002"/>
    </source>
</evidence>
<dbReference type="AlphaFoldDB" id="A0A0F6SI15"/>
<proteinExistence type="predicted"/>
<dbReference type="Gene3D" id="3.40.605.10">
    <property type="entry name" value="Aldehyde Dehydrogenase, Chain A, domain 1"/>
    <property type="match status" value="1"/>
</dbReference>
<organism evidence="3 4">
    <name type="scientific">Sandaracinus amylolyticus</name>
    <dbReference type="NCBI Taxonomy" id="927083"/>
    <lineage>
        <taxon>Bacteria</taxon>
        <taxon>Pseudomonadati</taxon>
        <taxon>Myxococcota</taxon>
        <taxon>Polyangia</taxon>
        <taxon>Polyangiales</taxon>
        <taxon>Sandaracinaceae</taxon>
        <taxon>Sandaracinus</taxon>
    </lineage>
</organism>
<keyword evidence="1" id="KW-0560">Oxidoreductase</keyword>
<keyword evidence="4" id="KW-1185">Reference proteome</keyword>
<dbReference type="STRING" id="927083.DB32_008553"/>
<dbReference type="SUPFAM" id="SSF53720">
    <property type="entry name" value="ALDH-like"/>
    <property type="match status" value="1"/>
</dbReference>
<name>A0A0F6SI15_9BACT</name>
<dbReference type="KEGG" id="samy:DB32_008553"/>
<accession>A0A0F6SI15</accession>
<sequence>MLECRAMALDQTVPTSPARSSRDVVDRALTELHAHRTEWARLPVLEKRALLEQIKDRAARLAPEWVEVATRIKRLPTGSPIAGEEWMSGPWALIAGIVGLSRTLERIARGRDPLEGARLHRAADGRVIVDVFPSSPFEQVLLSGYSASVWMQPGVDEREVRRSAGSFHRHVRDPIGSLALVLGAGNITSIAPLDVLYEMIAEGRVVVLKMSPVNEALGPVLERVMAPLVERGFLRFVYGGADVGEMLTRHRLVEKIHVTGSAATHDAIVFGTGDEGRARKQRREPLTQIPVTSELGGVGPVIVVPGVWSEADMRFQAEHVATQKLHNAGFNCVAAQVLVLHREWPLRERFLAILRDTIAQLPKRAAYYPGADARQRDAVEKHARSELLGGQDVPYTRIVDLDPDDRSAPAYRSEFFGATWAETSISAPDVQSFLARAVTFANERLMGTLGAQILVHPATQRAHRAAIERAITDLRYGTIAVNAWSGVGFLLANASWGAFPGHTLEDIQSGRGVVHNAMLLERTEKTVVRGPFAPFPRSLLLGERHTSPKPPWFVTHRRSDRVGALLTQFEAAPSWRKLPAIFAAALSG</sequence>
<dbReference type="InterPro" id="IPR016161">
    <property type="entry name" value="Ald_DH/histidinol_DH"/>
</dbReference>
<gene>
    <name evidence="3" type="ORF">DB32_008553</name>
</gene>
<dbReference type="InterPro" id="IPR016162">
    <property type="entry name" value="Ald_DH_N"/>
</dbReference>
<dbReference type="EMBL" id="CP011125">
    <property type="protein sequence ID" value="AKF11404.1"/>
    <property type="molecule type" value="Genomic_DNA"/>
</dbReference>
<dbReference type="InterPro" id="IPR016163">
    <property type="entry name" value="Ald_DH_C"/>
</dbReference>
<dbReference type="Gene3D" id="3.40.309.10">
    <property type="entry name" value="Aldehyde Dehydrogenase, Chain A, domain 2"/>
    <property type="match status" value="1"/>
</dbReference>
<dbReference type="PANTHER" id="PTHR11699">
    <property type="entry name" value="ALDEHYDE DEHYDROGENASE-RELATED"/>
    <property type="match status" value="1"/>
</dbReference>
<dbReference type="GO" id="GO:0016620">
    <property type="term" value="F:oxidoreductase activity, acting on the aldehyde or oxo group of donors, NAD or NADP as acceptor"/>
    <property type="evidence" value="ECO:0007669"/>
    <property type="project" value="InterPro"/>
</dbReference>